<dbReference type="InterPro" id="IPR036259">
    <property type="entry name" value="MFS_trans_sf"/>
</dbReference>
<name>A0A1F5LUE3_PENAI</name>
<feature type="transmembrane region" description="Helical" evidence="6">
    <location>
        <begin position="431"/>
        <end position="456"/>
    </location>
</feature>
<evidence type="ECO:0000256" key="6">
    <source>
        <dbReference type="SAM" id="Phobius"/>
    </source>
</evidence>
<dbReference type="AlphaFoldDB" id="A0A1F5LUE3"/>
<gene>
    <name evidence="7" type="ORF">PENARI_c002G07184</name>
</gene>
<dbReference type="OrthoDB" id="5215911at2759"/>
<dbReference type="GO" id="GO:0022857">
    <property type="term" value="F:transmembrane transporter activity"/>
    <property type="evidence" value="ECO:0007669"/>
    <property type="project" value="InterPro"/>
</dbReference>
<evidence type="ECO:0000256" key="1">
    <source>
        <dbReference type="ARBA" id="ARBA00004141"/>
    </source>
</evidence>
<dbReference type="Proteomes" id="UP000177622">
    <property type="component" value="Unassembled WGS sequence"/>
</dbReference>
<keyword evidence="8" id="KW-1185">Reference proteome</keyword>
<evidence type="ECO:0000256" key="4">
    <source>
        <dbReference type="ARBA" id="ARBA00023136"/>
    </source>
</evidence>
<keyword evidence="2 6" id="KW-0812">Transmembrane</keyword>
<organism evidence="7 8">
    <name type="scientific">Penicillium arizonense</name>
    <dbReference type="NCBI Taxonomy" id="1835702"/>
    <lineage>
        <taxon>Eukaryota</taxon>
        <taxon>Fungi</taxon>
        <taxon>Dikarya</taxon>
        <taxon>Ascomycota</taxon>
        <taxon>Pezizomycotina</taxon>
        <taxon>Eurotiomycetes</taxon>
        <taxon>Eurotiomycetidae</taxon>
        <taxon>Eurotiales</taxon>
        <taxon>Aspergillaceae</taxon>
        <taxon>Penicillium</taxon>
    </lineage>
</organism>
<feature type="transmembrane region" description="Helical" evidence="6">
    <location>
        <begin position="121"/>
        <end position="139"/>
    </location>
</feature>
<feature type="compositionally biased region" description="Basic and acidic residues" evidence="5">
    <location>
        <begin position="246"/>
        <end position="259"/>
    </location>
</feature>
<dbReference type="Gene3D" id="1.20.1250.20">
    <property type="entry name" value="MFS general substrate transporter like domains"/>
    <property type="match status" value="1"/>
</dbReference>
<dbReference type="PANTHER" id="PTHR23502:SF50">
    <property type="entry name" value="TRANSPORTER, PUTATIVE (AFU_ORTHOLOGUE AFUA_5G00430)-RELATED"/>
    <property type="match status" value="1"/>
</dbReference>
<dbReference type="GO" id="GO:0005886">
    <property type="term" value="C:plasma membrane"/>
    <property type="evidence" value="ECO:0007669"/>
    <property type="project" value="TreeGrafter"/>
</dbReference>
<dbReference type="RefSeq" id="XP_022492219.1">
    <property type="nucleotide sequence ID" value="XM_022627622.1"/>
</dbReference>
<comment type="subcellular location">
    <subcellularLocation>
        <location evidence="1">Membrane</location>
        <topology evidence="1">Multi-pass membrane protein</topology>
    </subcellularLocation>
</comment>
<evidence type="ECO:0000256" key="5">
    <source>
        <dbReference type="SAM" id="MobiDB-lite"/>
    </source>
</evidence>
<feature type="transmembrane region" description="Helical" evidence="6">
    <location>
        <begin position="463"/>
        <end position="485"/>
    </location>
</feature>
<feature type="transmembrane region" description="Helical" evidence="6">
    <location>
        <begin position="209"/>
        <end position="229"/>
    </location>
</feature>
<feature type="transmembrane region" description="Helical" evidence="6">
    <location>
        <begin position="182"/>
        <end position="203"/>
    </location>
</feature>
<feature type="region of interest" description="Disordered" evidence="5">
    <location>
        <begin position="244"/>
        <end position="271"/>
    </location>
</feature>
<evidence type="ECO:0008006" key="9">
    <source>
        <dbReference type="Google" id="ProtNLM"/>
    </source>
</evidence>
<feature type="transmembrane region" description="Helical" evidence="6">
    <location>
        <begin position="404"/>
        <end position="425"/>
    </location>
</feature>
<dbReference type="GeneID" id="34572356"/>
<dbReference type="SUPFAM" id="SSF103473">
    <property type="entry name" value="MFS general substrate transporter"/>
    <property type="match status" value="1"/>
</dbReference>
<reference evidence="7 8" key="1">
    <citation type="journal article" date="2016" name="Sci. Rep.">
        <title>Penicillium arizonense, a new, genome sequenced fungal species, reveals a high chemical diversity in secreted metabolites.</title>
        <authorList>
            <person name="Grijseels S."/>
            <person name="Nielsen J.C."/>
            <person name="Randelovic M."/>
            <person name="Nielsen J."/>
            <person name="Nielsen K.F."/>
            <person name="Workman M."/>
            <person name="Frisvad J.C."/>
        </authorList>
    </citation>
    <scope>NUCLEOTIDE SEQUENCE [LARGE SCALE GENOMIC DNA]</scope>
    <source>
        <strain evidence="7 8">CBS 141311</strain>
    </source>
</reference>
<dbReference type="InterPro" id="IPR011701">
    <property type="entry name" value="MFS"/>
</dbReference>
<evidence type="ECO:0000256" key="3">
    <source>
        <dbReference type="ARBA" id="ARBA00022989"/>
    </source>
</evidence>
<evidence type="ECO:0000313" key="7">
    <source>
        <dbReference type="EMBL" id="OGE56792.1"/>
    </source>
</evidence>
<dbReference type="STRING" id="1835702.A0A1F5LUE3"/>
<accession>A0A1F5LUE3</accession>
<sequence>MPLSQSSLDPEWPPGTVRIEDLSQTGDTAEVILQPNPTRDPNDPLNWPLWRKNLNFGLVCYYVVMVLALIDVATVTWGPVNLELGFSYAILNDSYAAGCGALCVGGLFLVPFALKYGRRPIYIFSTAIQCGISIWSAKMQNFADLMLVNILSCIVGALAEVLVQMTVADVYYVHQRGLTNTIYFWFMTVGTTLAPLAGGFITQSQGWRWVWWWMAILFGVGLGAFIFLYEETMFDASRIEGVPVPERNDPKPTPIKEDIEPSALEKSMSTQEAHSYQAVEIDYSIPVKSYRKKLALWANSPVPFSEVAKHCYQPFLILFSFPGVFFMALVYGLMTACTTVPVTTLSSVMTLPPYNFGASQIGLMGLPPFIGTTLGALICGPLSDSIALFLAKRNGGIFEPEMRLWLALAFTPLIPAGLFMFGIGLNNGSHWLLPAFGLGVCSVGVVPASSAALTYLTDSYTEIIADSIVGVTFIRNLISTIFVFALQPWCNRVGLTWFYVTFGLIVTVALSGNLLFIYYGKMFRARLAGAYNHYSQKQLGSRPA</sequence>
<feature type="transmembrane region" description="Helical" evidence="6">
    <location>
        <begin position="497"/>
        <end position="519"/>
    </location>
</feature>
<proteinExistence type="predicted"/>
<comment type="caution">
    <text evidence="7">The sequence shown here is derived from an EMBL/GenBank/DDBJ whole genome shotgun (WGS) entry which is preliminary data.</text>
</comment>
<feature type="transmembrane region" description="Helical" evidence="6">
    <location>
        <begin position="54"/>
        <end position="75"/>
    </location>
</feature>
<feature type="transmembrane region" description="Helical" evidence="6">
    <location>
        <begin position="95"/>
        <end position="114"/>
    </location>
</feature>
<evidence type="ECO:0000313" key="8">
    <source>
        <dbReference type="Proteomes" id="UP000177622"/>
    </source>
</evidence>
<protein>
    <recommendedName>
        <fullName evidence="9">Major facilitator superfamily (MFS) profile domain-containing protein</fullName>
    </recommendedName>
</protein>
<keyword evidence="4 6" id="KW-0472">Membrane</keyword>
<dbReference type="PANTHER" id="PTHR23502">
    <property type="entry name" value="MAJOR FACILITATOR SUPERFAMILY"/>
    <property type="match status" value="1"/>
</dbReference>
<feature type="transmembrane region" description="Helical" evidence="6">
    <location>
        <begin position="145"/>
        <end position="170"/>
    </location>
</feature>
<feature type="transmembrane region" description="Helical" evidence="6">
    <location>
        <begin position="361"/>
        <end position="383"/>
    </location>
</feature>
<feature type="transmembrane region" description="Helical" evidence="6">
    <location>
        <begin position="315"/>
        <end position="341"/>
    </location>
</feature>
<evidence type="ECO:0000256" key="2">
    <source>
        <dbReference type="ARBA" id="ARBA00022692"/>
    </source>
</evidence>
<dbReference type="EMBL" id="LXJU01000002">
    <property type="protein sequence ID" value="OGE56792.1"/>
    <property type="molecule type" value="Genomic_DNA"/>
</dbReference>
<keyword evidence="3 6" id="KW-1133">Transmembrane helix</keyword>
<dbReference type="Pfam" id="PF07690">
    <property type="entry name" value="MFS_1"/>
    <property type="match status" value="1"/>
</dbReference>